<dbReference type="PANTHER" id="PTHR30344">
    <property type="entry name" value="6-PHOSPHOGLUCONOLACTONASE-RELATED"/>
    <property type="match status" value="1"/>
</dbReference>
<evidence type="ECO:0000313" key="3">
    <source>
        <dbReference type="Proteomes" id="UP001172102"/>
    </source>
</evidence>
<dbReference type="EMBL" id="JAUKUA010000009">
    <property type="protein sequence ID" value="KAK0702316.1"/>
    <property type="molecule type" value="Genomic_DNA"/>
</dbReference>
<dbReference type="AlphaFoldDB" id="A0AA39ZRF5"/>
<proteinExistence type="inferred from homology"/>
<dbReference type="Proteomes" id="UP001172102">
    <property type="component" value="Unassembled WGS sequence"/>
</dbReference>
<gene>
    <name evidence="2" type="ORF">B0H67DRAFT_604608</name>
</gene>
<evidence type="ECO:0000256" key="1">
    <source>
        <dbReference type="ARBA" id="ARBA00005564"/>
    </source>
</evidence>
<comment type="caution">
    <text evidence="2">The sequence shown here is derived from an EMBL/GenBank/DDBJ whole genome shotgun (WGS) entry which is preliminary data.</text>
</comment>
<dbReference type="Gene3D" id="2.130.10.10">
    <property type="entry name" value="YVTN repeat-like/Quinoprotein amine dehydrogenase"/>
    <property type="match status" value="1"/>
</dbReference>
<reference evidence="2" key="1">
    <citation type="submission" date="2023-06" db="EMBL/GenBank/DDBJ databases">
        <title>Genome-scale phylogeny and comparative genomics of the fungal order Sordariales.</title>
        <authorList>
            <consortium name="Lawrence Berkeley National Laboratory"/>
            <person name="Hensen N."/>
            <person name="Bonometti L."/>
            <person name="Westerberg I."/>
            <person name="Brannstrom I.O."/>
            <person name="Guillou S."/>
            <person name="Cros-Aarteil S."/>
            <person name="Calhoun S."/>
            <person name="Haridas S."/>
            <person name="Kuo A."/>
            <person name="Mondo S."/>
            <person name="Pangilinan J."/>
            <person name="Riley R."/>
            <person name="Labutti K."/>
            <person name="Andreopoulos B."/>
            <person name="Lipzen A."/>
            <person name="Chen C."/>
            <person name="Yanf M."/>
            <person name="Daum C."/>
            <person name="Ng V."/>
            <person name="Clum A."/>
            <person name="Steindorff A."/>
            <person name="Ohm R."/>
            <person name="Martin F."/>
            <person name="Silar P."/>
            <person name="Natvig D."/>
            <person name="Lalanne C."/>
            <person name="Gautier V."/>
            <person name="Ament-Velasquez S.L."/>
            <person name="Kruys A."/>
            <person name="Hutchinson M.I."/>
            <person name="Powell A.J."/>
            <person name="Barry K."/>
            <person name="Miller A.N."/>
            <person name="Grigoriev I.V."/>
            <person name="Debuchy R."/>
            <person name="Gladieux P."/>
            <person name="Thoren M.H."/>
            <person name="Johannesson H."/>
        </authorList>
    </citation>
    <scope>NUCLEOTIDE SEQUENCE</scope>
    <source>
        <strain evidence="2">SMH4607-1</strain>
    </source>
</reference>
<protein>
    <submittedName>
        <fullName evidence="2">Lactonase, 7-bladed beta-propeller-domain-containing protein</fullName>
    </submittedName>
</protein>
<dbReference type="Pfam" id="PF10282">
    <property type="entry name" value="Lactonase"/>
    <property type="match status" value="1"/>
</dbReference>
<accession>A0AA39ZRF5</accession>
<dbReference type="InterPro" id="IPR019405">
    <property type="entry name" value="Lactonase_7-beta_prop"/>
</dbReference>
<dbReference type="InterPro" id="IPR050282">
    <property type="entry name" value="Cycloisomerase_2"/>
</dbReference>
<dbReference type="PANTHER" id="PTHR30344:SF4">
    <property type="entry name" value="CYCLASE, PUTATIVE (AFU_ORTHOLOGUE AFUA_6G11580)-RELATED"/>
    <property type="match status" value="1"/>
</dbReference>
<sequence>MKAFSYWNFQLLGLVPVVLGAIHDLFVGNLFPPASIHALEFNDETNSFKLVHSYSVTSATSIKLTKSIAAAGVCSNTTSAFIGAMSSEPFYAFSASWPGPNSCGMSFSVDGNGSLVQVTDSWKYAETSGVHGLALNERDGRQLIYSADLSADLLWTHVVNKTSGKVKEVSRLAMRSSGMHPRHLAAHPNGKYLYVLMEKDNSLAQFELDPNTGAALRESIRLLLIPTDADTELYWSAEVMLSHSGRYLWATARAQRDKAITGYISVFLLGEDGQIIKRMFRIPTTTVGGWANAISPAFWSDEYAAMTDYPEGYVQMFKMEGRLETKDGVEYTTARPVARVNITDGGCCANVLWYS</sequence>
<keyword evidence="3" id="KW-1185">Reference proteome</keyword>
<evidence type="ECO:0000313" key="2">
    <source>
        <dbReference type="EMBL" id="KAK0702316.1"/>
    </source>
</evidence>
<dbReference type="SUPFAM" id="SSF75011">
    <property type="entry name" value="3-carboxy-cis,cis-mucoante lactonizing enzyme"/>
    <property type="match status" value="1"/>
</dbReference>
<name>A0AA39ZRF5_9PEZI</name>
<comment type="similarity">
    <text evidence="1">Belongs to the cycloisomerase 2 family.</text>
</comment>
<dbReference type="InterPro" id="IPR015943">
    <property type="entry name" value="WD40/YVTN_repeat-like_dom_sf"/>
</dbReference>
<dbReference type="GO" id="GO:0017057">
    <property type="term" value="F:6-phosphogluconolactonase activity"/>
    <property type="evidence" value="ECO:0007669"/>
    <property type="project" value="TreeGrafter"/>
</dbReference>
<organism evidence="2 3">
    <name type="scientific">Lasiosphaeris hirsuta</name>
    <dbReference type="NCBI Taxonomy" id="260670"/>
    <lineage>
        <taxon>Eukaryota</taxon>
        <taxon>Fungi</taxon>
        <taxon>Dikarya</taxon>
        <taxon>Ascomycota</taxon>
        <taxon>Pezizomycotina</taxon>
        <taxon>Sordariomycetes</taxon>
        <taxon>Sordariomycetidae</taxon>
        <taxon>Sordariales</taxon>
        <taxon>Lasiosphaeriaceae</taxon>
        <taxon>Lasiosphaeris</taxon>
    </lineage>
</organism>